<dbReference type="PANTHER" id="PTHR43433:SF5">
    <property type="entry name" value="AB HYDROLASE-1 DOMAIN-CONTAINING PROTEIN"/>
    <property type="match status" value="1"/>
</dbReference>
<keyword evidence="3" id="KW-1185">Reference proteome</keyword>
<evidence type="ECO:0000313" key="2">
    <source>
        <dbReference type="EMBL" id="CAJ03803.1"/>
    </source>
</evidence>
<dbReference type="AlphaFoldDB" id="Q4QE87"/>
<dbReference type="eggNOG" id="ENOG502RZAU">
    <property type="taxonomic scope" value="Eukaryota"/>
</dbReference>
<dbReference type="InterPro" id="IPR029058">
    <property type="entry name" value="AB_hydrolase_fold"/>
</dbReference>
<evidence type="ECO:0000259" key="1">
    <source>
        <dbReference type="Pfam" id="PF00561"/>
    </source>
</evidence>
<dbReference type="ESTHER" id="leima-q4qe87">
    <property type="family name" value="6_AlphaBeta_hydrolase"/>
</dbReference>
<dbReference type="OMA" id="RLCYNTF"/>
<proteinExistence type="predicted"/>
<dbReference type="Gene3D" id="3.40.50.1820">
    <property type="entry name" value="alpha/beta hydrolase"/>
    <property type="match status" value="1"/>
</dbReference>
<dbReference type="InterPro" id="IPR050471">
    <property type="entry name" value="AB_hydrolase"/>
</dbReference>
<dbReference type="EMBL" id="FR796413">
    <property type="protein sequence ID" value="CAJ03803.1"/>
    <property type="molecule type" value="Genomic_DNA"/>
</dbReference>
<dbReference type="RefSeq" id="XP_001682361.1">
    <property type="nucleotide sequence ID" value="XM_001682309.1"/>
</dbReference>
<dbReference type="PANTHER" id="PTHR43433">
    <property type="entry name" value="HYDROLASE, ALPHA/BETA FOLD FAMILY PROTEIN"/>
    <property type="match status" value="1"/>
</dbReference>
<reference evidence="2 3" key="2">
    <citation type="journal article" date="2011" name="Genome Res.">
        <title>Chromosome and gene copy number variation allow major structural change between species and strains of Leishmania.</title>
        <authorList>
            <person name="Rogers M.B."/>
            <person name="Hilley J.D."/>
            <person name="Dickens N.J."/>
            <person name="Wilkes J."/>
            <person name="Bates P.A."/>
            <person name="Depledge D.P."/>
            <person name="Harris D."/>
            <person name="Her Y."/>
            <person name="Herzyk P."/>
            <person name="Imamura H."/>
            <person name="Otto T.D."/>
            <person name="Sanders M."/>
            <person name="Seeger K."/>
            <person name="Dujardin J.C."/>
            <person name="Berriman M."/>
            <person name="Smith D.F."/>
            <person name="Hertz-Fowler C."/>
            <person name="Mottram J.C."/>
        </authorList>
    </citation>
    <scope>NUCLEOTIDE SEQUENCE [LARGE SCALE GENOMIC DNA]</scope>
    <source>
        <strain evidence="3">MHOM/IL/81/Friedlin</strain>
    </source>
</reference>
<dbReference type="VEuPathDB" id="TriTrypDB:LMJSD75_170017400"/>
<dbReference type="GO" id="GO:0016787">
    <property type="term" value="F:hydrolase activity"/>
    <property type="evidence" value="ECO:0000318"/>
    <property type="project" value="GO_Central"/>
</dbReference>
<sequence length="432" mass="46750">MPDPAAPSTLSPPQRTAVLRPRDQLAEVGRCHSTGRTIRLCYNTFGAAKNPCVLLVMGLASPGLFWDDRLCTLLAHSGPYHVIRFDNRDVGCSTHLDDCKGGDGVLPVGPTSYLRYANAALRPGARSIREVYTLDDMAADAFGLLDALRIRFVHLVGSSVGGMIAQCMVLAHPERVLSLTLMSTHSSSPHAQWPGIRDIMSFISLAPKSTSARYASRIARATSAEERQRLCAERDAKRVTAYASSFAKVLERMSGDQSKYPFDHVAAQRQMTRIFKRSLCVTGGPRQFLALLNAPCRDDALRQRITSVAPMSQSKAGGDVENISRHATSAIKTPFYVPTIIIQGDCDPLVPASNARHLASVIAGSRLYVVEGMGHTLIPALRDTYIQLIRDNVRAGEAAAQSLGRKSQRTTAAAADGGLFAKKQPVKAASRL</sequence>
<gene>
    <name evidence="2" type="ORF">LMJF_17_1040</name>
</gene>
<dbReference type="VEuPathDB" id="TriTrypDB:LmjF.17.1040"/>
<dbReference type="GeneID" id="5650835"/>
<feature type="domain" description="AB hydrolase-1" evidence="1">
    <location>
        <begin position="53"/>
        <end position="377"/>
    </location>
</feature>
<dbReference type="InterPro" id="IPR000073">
    <property type="entry name" value="AB_hydrolase_1"/>
</dbReference>
<dbReference type="Pfam" id="PF00561">
    <property type="entry name" value="Abhydrolase_1"/>
    <property type="match status" value="1"/>
</dbReference>
<dbReference type="VEuPathDB" id="TriTrypDB:LMJFC_170018800"/>
<dbReference type="Proteomes" id="UP000000542">
    <property type="component" value="Chromosome 17"/>
</dbReference>
<protein>
    <submittedName>
        <fullName evidence="2">Hydrolase-like protein</fullName>
    </submittedName>
</protein>
<evidence type="ECO:0000313" key="3">
    <source>
        <dbReference type="Proteomes" id="UP000000542"/>
    </source>
</evidence>
<dbReference type="VEuPathDB" id="TriTrypDB:LMJLV39_170017700"/>
<dbReference type="KEGG" id="lma:LMJF_17_1040"/>
<dbReference type="SUPFAM" id="SSF53474">
    <property type="entry name" value="alpha/beta-Hydrolases"/>
    <property type="match status" value="1"/>
</dbReference>
<accession>Q4QE87</accession>
<dbReference type="HOGENOM" id="CLU_020336_0_1_1"/>
<name>Q4QE87_LEIMA</name>
<reference evidence="2 3" key="1">
    <citation type="journal article" date="2005" name="Science">
        <title>The genome of the kinetoplastid parasite, Leishmania major.</title>
        <authorList>
            <person name="Ivens A.C."/>
            <person name="Peacock C.S."/>
            <person name="Worthey E.A."/>
            <person name="Murphy L."/>
            <person name="Aggarwal G."/>
            <person name="Berriman M."/>
            <person name="Sisk E."/>
            <person name="Rajandream M.A."/>
            <person name="Adlem E."/>
            <person name="Aert R."/>
            <person name="Anupama A."/>
            <person name="Apostolou Z."/>
            <person name="Attipoe P."/>
            <person name="Bason N."/>
            <person name="Bauser C."/>
            <person name="Beck A."/>
            <person name="Beverley S.M."/>
            <person name="Bianchettin G."/>
            <person name="Borzym K."/>
            <person name="Bothe G."/>
            <person name="Bruschi C.V."/>
            <person name="Collins M."/>
            <person name="Cadag E."/>
            <person name="Ciarloni L."/>
            <person name="Clayton C."/>
            <person name="Coulson R.M."/>
            <person name="Cronin A."/>
            <person name="Cruz A.K."/>
            <person name="Davies R.M."/>
            <person name="De Gaudenzi J."/>
            <person name="Dobson D.E."/>
            <person name="Duesterhoeft A."/>
            <person name="Fazelina G."/>
            <person name="Fosker N."/>
            <person name="Frasch A.C."/>
            <person name="Fraser A."/>
            <person name="Fuchs M."/>
            <person name="Gabel C."/>
            <person name="Goble A."/>
            <person name="Goffeau A."/>
            <person name="Harris D."/>
            <person name="Hertz-Fowler C."/>
            <person name="Hilbert H."/>
            <person name="Horn D."/>
            <person name="Huang Y."/>
            <person name="Klages S."/>
            <person name="Knights A."/>
            <person name="Kube M."/>
            <person name="Larke N."/>
            <person name="Litvin L."/>
            <person name="Lord A."/>
            <person name="Louie T."/>
            <person name="Marra M."/>
            <person name="Masuy D."/>
            <person name="Matthews K."/>
            <person name="Michaeli S."/>
            <person name="Mottram J.C."/>
            <person name="Muller-Auer S."/>
            <person name="Munden H."/>
            <person name="Nelson S."/>
            <person name="Norbertczak H."/>
            <person name="Oliver K."/>
            <person name="O'neil S."/>
            <person name="Pentony M."/>
            <person name="Pohl T.M."/>
            <person name="Price C."/>
            <person name="Purnelle B."/>
            <person name="Quail M.A."/>
            <person name="Rabbinowitsch E."/>
            <person name="Reinhardt R."/>
            <person name="Rieger M."/>
            <person name="Rinta J."/>
            <person name="Robben J."/>
            <person name="Robertson L."/>
            <person name="Ruiz J.C."/>
            <person name="Rutter S."/>
            <person name="Saunders D."/>
            <person name="Schafer M."/>
            <person name="Schein J."/>
            <person name="Schwartz D.C."/>
            <person name="Seeger K."/>
            <person name="Seyler A."/>
            <person name="Sharp S."/>
            <person name="Shin H."/>
            <person name="Sivam D."/>
            <person name="Squares R."/>
            <person name="Squares S."/>
            <person name="Tosato V."/>
            <person name="Vogt C."/>
            <person name="Volckaert G."/>
            <person name="Wambutt R."/>
            <person name="Warren T."/>
            <person name="Wedler H."/>
            <person name="Woodward J."/>
            <person name="Zhou S."/>
            <person name="Zimmermann W."/>
            <person name="Smith D.F."/>
            <person name="Blackwell J.M."/>
            <person name="Stuart K.D."/>
            <person name="Barrell B."/>
            <person name="Myler P.J."/>
        </authorList>
    </citation>
    <scope>NUCLEOTIDE SEQUENCE [LARGE SCALE GENOMIC DNA]</scope>
    <source>
        <strain evidence="3">MHOM/IL/81/Friedlin</strain>
    </source>
</reference>
<organism evidence="2 3">
    <name type="scientific">Leishmania major</name>
    <dbReference type="NCBI Taxonomy" id="5664"/>
    <lineage>
        <taxon>Eukaryota</taxon>
        <taxon>Discoba</taxon>
        <taxon>Euglenozoa</taxon>
        <taxon>Kinetoplastea</taxon>
        <taxon>Metakinetoplastina</taxon>
        <taxon>Trypanosomatida</taxon>
        <taxon>Trypanosomatidae</taxon>
        <taxon>Leishmaniinae</taxon>
        <taxon>Leishmania</taxon>
    </lineage>
</organism>
<dbReference type="InParanoid" id="Q4QE87"/>
<keyword evidence="2" id="KW-0378">Hydrolase</keyword>